<proteinExistence type="predicted"/>
<dbReference type="SMART" id="SM00345">
    <property type="entry name" value="HTH_GNTR"/>
    <property type="match status" value="1"/>
</dbReference>
<protein>
    <submittedName>
        <fullName evidence="5">Regulatory protein, gntR family</fullName>
    </submittedName>
</protein>
<evidence type="ECO:0000256" key="2">
    <source>
        <dbReference type="ARBA" id="ARBA00023125"/>
    </source>
</evidence>
<dbReference type="Gene3D" id="3.40.50.2300">
    <property type="match status" value="2"/>
</dbReference>
<dbReference type="EMBL" id="FOXQ01000003">
    <property type="protein sequence ID" value="SFP91725.1"/>
    <property type="molecule type" value="Genomic_DNA"/>
</dbReference>
<dbReference type="Pfam" id="PF00392">
    <property type="entry name" value="GntR"/>
    <property type="match status" value="1"/>
</dbReference>
<dbReference type="STRING" id="1465490.SAMN05444277_103143"/>
<accession>A0A1I5U8Y5</accession>
<feature type="domain" description="HTH gntR-type" evidence="4">
    <location>
        <begin position="18"/>
        <end position="86"/>
    </location>
</feature>
<dbReference type="PANTHER" id="PTHR38445:SF10">
    <property type="entry name" value="GNTR-FAMILY TRANSCRIPTIONAL REGULATOR"/>
    <property type="match status" value="1"/>
</dbReference>
<dbReference type="PANTHER" id="PTHR38445">
    <property type="entry name" value="HTH-TYPE TRANSCRIPTIONAL REPRESSOR YTRA"/>
    <property type="match status" value="1"/>
</dbReference>
<evidence type="ECO:0000256" key="1">
    <source>
        <dbReference type="ARBA" id="ARBA00023015"/>
    </source>
</evidence>
<organism evidence="5 6">
    <name type="scientific">Parafilimonas terrae</name>
    <dbReference type="NCBI Taxonomy" id="1465490"/>
    <lineage>
        <taxon>Bacteria</taxon>
        <taxon>Pseudomonadati</taxon>
        <taxon>Bacteroidota</taxon>
        <taxon>Chitinophagia</taxon>
        <taxon>Chitinophagales</taxon>
        <taxon>Chitinophagaceae</taxon>
        <taxon>Parafilimonas</taxon>
    </lineage>
</organism>
<keyword evidence="3" id="KW-0804">Transcription</keyword>
<dbReference type="InterPro" id="IPR000524">
    <property type="entry name" value="Tscrpt_reg_HTH_GntR"/>
</dbReference>
<keyword evidence="6" id="KW-1185">Reference proteome</keyword>
<dbReference type="GO" id="GO:0003677">
    <property type="term" value="F:DNA binding"/>
    <property type="evidence" value="ECO:0007669"/>
    <property type="project" value="UniProtKB-KW"/>
</dbReference>
<dbReference type="SUPFAM" id="SSF53822">
    <property type="entry name" value="Periplasmic binding protein-like I"/>
    <property type="match status" value="1"/>
</dbReference>
<dbReference type="PROSITE" id="PS50949">
    <property type="entry name" value="HTH_GNTR"/>
    <property type="match status" value="1"/>
</dbReference>
<evidence type="ECO:0000313" key="5">
    <source>
        <dbReference type="EMBL" id="SFP91725.1"/>
    </source>
</evidence>
<dbReference type="CDD" id="cd07377">
    <property type="entry name" value="WHTH_GntR"/>
    <property type="match status" value="1"/>
</dbReference>
<keyword evidence="2" id="KW-0238">DNA-binding</keyword>
<dbReference type="Gene3D" id="1.10.10.10">
    <property type="entry name" value="Winged helix-like DNA-binding domain superfamily/Winged helix DNA-binding domain"/>
    <property type="match status" value="1"/>
</dbReference>
<dbReference type="InterPro" id="IPR028082">
    <property type="entry name" value="Peripla_BP_I"/>
</dbReference>
<gene>
    <name evidence="5" type="ORF">SAMN05444277_103143</name>
</gene>
<keyword evidence="1" id="KW-0805">Transcription regulation</keyword>
<sequence length="343" mass="38974">MKPVGIYDIIRIDEFSSTPKYQQIINSILKAIESGRLQQQDILPSINDLSYELDVSRDTAEKGYRYLKKTGVLGSVPGKGYFIKNTVVNHVLNICLLFNKLSAHKKIIYDSFVEALGSNAAIDFYIYNNDFSLFKKLLSSKQEDYTHYVIIPHFIEGGEKACDIINTLPKDKLILLDKKVAGVDGEYGAVYENFSKDIYTALHKAKEQLSKYHSLKILFPQNSYYPHEITDGFSRFCQDYAFKYKVVSNIKTEELKKGEAYISVMEDDLVTLIEHILQSNLEVGKDIGIISYNETPVKKIILDGITTISTDFKKMGKMTAELILSGSRQHIEVPFMLTLRASL</sequence>
<evidence type="ECO:0000259" key="4">
    <source>
        <dbReference type="PROSITE" id="PS50949"/>
    </source>
</evidence>
<dbReference type="SUPFAM" id="SSF46785">
    <property type="entry name" value="Winged helix' DNA-binding domain"/>
    <property type="match status" value="1"/>
</dbReference>
<reference evidence="5 6" key="1">
    <citation type="submission" date="2016-10" db="EMBL/GenBank/DDBJ databases">
        <authorList>
            <person name="de Groot N.N."/>
        </authorList>
    </citation>
    <scope>NUCLEOTIDE SEQUENCE [LARGE SCALE GENOMIC DNA]</scope>
    <source>
        <strain evidence="5 6">DSM 28286</strain>
    </source>
</reference>
<name>A0A1I5U8Y5_9BACT</name>
<dbReference type="InterPro" id="IPR036388">
    <property type="entry name" value="WH-like_DNA-bd_sf"/>
</dbReference>
<dbReference type="AlphaFoldDB" id="A0A1I5U8Y5"/>
<dbReference type="Proteomes" id="UP000199031">
    <property type="component" value="Unassembled WGS sequence"/>
</dbReference>
<evidence type="ECO:0000313" key="6">
    <source>
        <dbReference type="Proteomes" id="UP000199031"/>
    </source>
</evidence>
<dbReference type="OrthoDB" id="742238at2"/>
<evidence type="ECO:0000256" key="3">
    <source>
        <dbReference type="ARBA" id="ARBA00023163"/>
    </source>
</evidence>
<dbReference type="InterPro" id="IPR036390">
    <property type="entry name" value="WH_DNA-bd_sf"/>
</dbReference>
<dbReference type="RefSeq" id="WP_090656651.1">
    <property type="nucleotide sequence ID" value="NZ_FOXQ01000003.1"/>
</dbReference>
<dbReference type="GO" id="GO:0003700">
    <property type="term" value="F:DNA-binding transcription factor activity"/>
    <property type="evidence" value="ECO:0007669"/>
    <property type="project" value="InterPro"/>
</dbReference>